<reference evidence="4" key="1">
    <citation type="journal article" date="2018" name="Genome Announc.">
        <title>Complete Genome Sequence of the Methanococcus maripaludis Type Strain JJ (DSM 2067), a Model for Selenoprotein Synthesis in Archaea.</title>
        <authorList>
            <person name="Poehlein A."/>
            <person name="Heym D."/>
            <person name="Quitzke V."/>
            <person name="Fersch J."/>
            <person name="Daniel R."/>
            <person name="Rother M."/>
        </authorList>
    </citation>
    <scope>NUCLEOTIDE SEQUENCE [LARGE SCALE GENOMIC DNA]</scope>
    <source>
        <strain evidence="4">DSM 2067</strain>
    </source>
</reference>
<dbReference type="GO" id="GO:0016783">
    <property type="term" value="F:sulfurtransferase activity"/>
    <property type="evidence" value="ECO:0007669"/>
    <property type="project" value="InterPro"/>
</dbReference>
<keyword evidence="2" id="KW-0501">Molybdenum cofactor biosynthesis</keyword>
<name>A0A2L1CCD5_METMI</name>
<protein>
    <submittedName>
        <fullName evidence="3">Formate dehydrogenase accessory protein</fullName>
    </submittedName>
</protein>
<dbReference type="NCBIfam" id="TIGR00129">
    <property type="entry name" value="fdhD_narQ"/>
    <property type="match status" value="1"/>
</dbReference>
<evidence type="ECO:0000313" key="3">
    <source>
        <dbReference type="EMBL" id="AVB76983.1"/>
    </source>
</evidence>
<dbReference type="Proteomes" id="UP000239462">
    <property type="component" value="Chromosome"/>
</dbReference>
<accession>A0A2L1CCD5</accession>
<dbReference type="InterPro" id="IPR016193">
    <property type="entry name" value="Cytidine_deaminase-like"/>
</dbReference>
<dbReference type="SUPFAM" id="SSF53927">
    <property type="entry name" value="Cytidine deaminase-like"/>
    <property type="match status" value="1"/>
</dbReference>
<evidence type="ECO:0000313" key="4">
    <source>
        <dbReference type="Proteomes" id="UP000239462"/>
    </source>
</evidence>
<gene>
    <name evidence="3" type="ORF">MMJJ_16120</name>
</gene>
<organism evidence="3 4">
    <name type="scientific">Methanococcus maripaludis</name>
    <name type="common">Methanococcus deltae</name>
    <dbReference type="NCBI Taxonomy" id="39152"/>
    <lineage>
        <taxon>Archaea</taxon>
        <taxon>Methanobacteriati</taxon>
        <taxon>Methanobacteriota</taxon>
        <taxon>Methanomada group</taxon>
        <taxon>Methanococci</taxon>
        <taxon>Methanococcales</taxon>
        <taxon>Methanococcaceae</taxon>
        <taxon>Methanococcus</taxon>
    </lineage>
</organism>
<keyword evidence="1" id="KW-0963">Cytoplasm</keyword>
<dbReference type="PANTHER" id="PTHR30592:SF1">
    <property type="entry name" value="SULFUR CARRIER PROTEIN FDHD"/>
    <property type="match status" value="1"/>
</dbReference>
<dbReference type="KEGG" id="mmad:MMJJ_16120"/>
<dbReference type="Gene3D" id="3.10.20.10">
    <property type="match status" value="1"/>
</dbReference>
<dbReference type="PIRSF" id="PIRSF015626">
    <property type="entry name" value="FdhD"/>
    <property type="match status" value="1"/>
</dbReference>
<dbReference type="EMBL" id="CP026606">
    <property type="protein sequence ID" value="AVB76983.1"/>
    <property type="molecule type" value="Genomic_DNA"/>
</dbReference>
<proteinExistence type="predicted"/>
<sequence length="241" mass="26986">MILECGVKMSKMVTKVKTYSWSAEKGLLEKEDTIVTEDFYELYLDGKLIETMVVSPENIEELGIGYTISEGYIAPESFSEIKIDDKKIYVNSKELEKVDTKKGNVNLKLSTIKKIMETMPTLSDTWKITGGVHWAALFDFSGNKIVYFEDIGRHNAVDKVVGYAVLNNIDLNNCVLASSGRQPTAMVKKVVNSKIPVIITKSPSTDKGVILAKENDILLIGFARIDRFTVYHGVEKIDFKS</sequence>
<evidence type="ECO:0000256" key="2">
    <source>
        <dbReference type="ARBA" id="ARBA00023150"/>
    </source>
</evidence>
<dbReference type="Gene3D" id="3.40.140.10">
    <property type="entry name" value="Cytidine Deaminase, domain 2"/>
    <property type="match status" value="1"/>
</dbReference>
<dbReference type="InterPro" id="IPR003786">
    <property type="entry name" value="FdhD"/>
</dbReference>
<dbReference type="PANTHER" id="PTHR30592">
    <property type="entry name" value="FORMATE DEHYDROGENASE"/>
    <property type="match status" value="1"/>
</dbReference>
<dbReference type="Pfam" id="PF02634">
    <property type="entry name" value="FdhD-NarQ"/>
    <property type="match status" value="1"/>
</dbReference>
<evidence type="ECO:0000256" key="1">
    <source>
        <dbReference type="ARBA" id="ARBA00022490"/>
    </source>
</evidence>
<dbReference type="AlphaFoldDB" id="A0A2L1CCD5"/>
<dbReference type="GO" id="GO:0006777">
    <property type="term" value="P:Mo-molybdopterin cofactor biosynthetic process"/>
    <property type="evidence" value="ECO:0007669"/>
    <property type="project" value="UniProtKB-KW"/>
</dbReference>